<evidence type="ECO:0000259" key="2">
    <source>
        <dbReference type="PROSITE" id="PS51222"/>
    </source>
</evidence>
<dbReference type="EMBL" id="BDQV01000257">
    <property type="protein sequence ID" value="GAY61085.1"/>
    <property type="molecule type" value="Genomic_DNA"/>
</dbReference>
<dbReference type="InterPro" id="IPR013989">
    <property type="entry name" value="Dev_and_cell_death_domain"/>
</dbReference>
<dbReference type="PROSITE" id="PS51222">
    <property type="entry name" value="DCD"/>
    <property type="match status" value="1"/>
</dbReference>
<dbReference type="Proteomes" id="UP000236630">
    <property type="component" value="Unassembled WGS sequence"/>
</dbReference>
<organism evidence="3 4">
    <name type="scientific">Citrus unshiu</name>
    <name type="common">Satsuma mandarin</name>
    <name type="synonym">Citrus nobilis var. unshiu</name>
    <dbReference type="NCBI Taxonomy" id="55188"/>
    <lineage>
        <taxon>Eukaryota</taxon>
        <taxon>Viridiplantae</taxon>
        <taxon>Streptophyta</taxon>
        <taxon>Embryophyta</taxon>
        <taxon>Tracheophyta</taxon>
        <taxon>Spermatophyta</taxon>
        <taxon>Magnoliopsida</taxon>
        <taxon>eudicotyledons</taxon>
        <taxon>Gunneridae</taxon>
        <taxon>Pentapetalae</taxon>
        <taxon>rosids</taxon>
        <taxon>malvids</taxon>
        <taxon>Sapindales</taxon>
        <taxon>Rutaceae</taxon>
        <taxon>Aurantioideae</taxon>
        <taxon>Citrus</taxon>
    </lineage>
</organism>
<reference evidence="3 4" key="1">
    <citation type="journal article" date="2017" name="Front. Genet.">
        <title>Draft sequencing of the heterozygous diploid genome of Satsuma (Citrus unshiu Marc.) using a hybrid assembly approach.</title>
        <authorList>
            <person name="Shimizu T."/>
            <person name="Tanizawa Y."/>
            <person name="Mochizuki T."/>
            <person name="Nagasaki H."/>
            <person name="Yoshioka T."/>
            <person name="Toyoda A."/>
            <person name="Fujiyama A."/>
            <person name="Kaminuma E."/>
            <person name="Nakamura Y."/>
        </authorList>
    </citation>
    <scope>NUCLEOTIDE SEQUENCE [LARGE SCALE GENOMIC DNA]</scope>
    <source>
        <strain evidence="4">cv. Miyagawa wase</strain>
    </source>
</reference>
<dbReference type="GO" id="GO:0034976">
    <property type="term" value="P:response to endoplasmic reticulum stress"/>
    <property type="evidence" value="ECO:0007669"/>
    <property type="project" value="InterPro"/>
</dbReference>
<accession>A0A2H5QA03</accession>
<name>A0A2H5QA03_CITUN</name>
<feature type="region of interest" description="Disordered" evidence="1">
    <location>
        <begin position="128"/>
        <end position="149"/>
    </location>
</feature>
<dbReference type="Pfam" id="PF10539">
    <property type="entry name" value="Dev_Cell_Death"/>
    <property type="match status" value="1"/>
</dbReference>
<protein>
    <recommendedName>
        <fullName evidence="2">DCD domain-containing protein</fullName>
    </recommendedName>
</protein>
<sequence>MDNMHSFWQLGDELRGQSRTSEDQSWLRAASRLAEQTRFKGERMNNLDLSKGMTEIRPRDKIMYHEDNNFESFNFNFNMMNLDNKVVENVTKSSLRNGIYNMNAVYQKNSGHNMGNLMVNKYGGNNLSVKEAENNNNNNNNNNDSNANSALDKRFKTLPATETLPRNEVLGGYIFVCNNDTMQEDLKRQLFASQIDLIQATGFGGSNIDPTAWEDKKCKGESRFPAQVRIRVRKLCKALEEDAFRPVLHHYDGPKFRLELSVPETLDLMDLCEQAGSAA</sequence>
<dbReference type="InterPro" id="IPR044832">
    <property type="entry name" value="NRP-like"/>
</dbReference>
<dbReference type="PANTHER" id="PTHR46034:SF12">
    <property type="entry name" value="B2 PROTEIN"/>
    <property type="match status" value="1"/>
</dbReference>
<dbReference type="PANTHER" id="PTHR46034">
    <property type="match status" value="1"/>
</dbReference>
<evidence type="ECO:0000313" key="4">
    <source>
        <dbReference type="Proteomes" id="UP000236630"/>
    </source>
</evidence>
<gene>
    <name evidence="3" type="ORF">CUMW_207000</name>
</gene>
<keyword evidence="4" id="KW-1185">Reference proteome</keyword>
<dbReference type="AlphaFoldDB" id="A0A2H5QA03"/>
<comment type="caution">
    <text evidence="3">The sequence shown here is derived from an EMBL/GenBank/DDBJ whole genome shotgun (WGS) entry which is preliminary data.</text>
</comment>
<evidence type="ECO:0000313" key="3">
    <source>
        <dbReference type="EMBL" id="GAY61085.1"/>
    </source>
</evidence>
<feature type="domain" description="DCD" evidence="2">
    <location>
        <begin position="197"/>
        <end position="274"/>
    </location>
</feature>
<proteinExistence type="predicted"/>
<dbReference type="SMART" id="SM00767">
    <property type="entry name" value="DCD"/>
    <property type="match status" value="1"/>
</dbReference>
<evidence type="ECO:0000256" key="1">
    <source>
        <dbReference type="SAM" id="MobiDB-lite"/>
    </source>
</evidence>